<evidence type="ECO:0000313" key="2">
    <source>
        <dbReference type="EMBL" id="GII30305.1"/>
    </source>
</evidence>
<organism evidence="2 3">
    <name type="scientific">Planotetraspora mira</name>
    <dbReference type="NCBI Taxonomy" id="58121"/>
    <lineage>
        <taxon>Bacteria</taxon>
        <taxon>Bacillati</taxon>
        <taxon>Actinomycetota</taxon>
        <taxon>Actinomycetes</taxon>
        <taxon>Streptosporangiales</taxon>
        <taxon>Streptosporangiaceae</taxon>
        <taxon>Planotetraspora</taxon>
    </lineage>
</organism>
<protein>
    <submittedName>
        <fullName evidence="2">Uncharacterized protein</fullName>
    </submittedName>
</protein>
<accession>A0A8J3X774</accession>
<dbReference type="Proteomes" id="UP000650628">
    <property type="component" value="Unassembled WGS sequence"/>
</dbReference>
<evidence type="ECO:0000313" key="3">
    <source>
        <dbReference type="Proteomes" id="UP000650628"/>
    </source>
</evidence>
<reference evidence="2 3" key="1">
    <citation type="submission" date="2021-01" db="EMBL/GenBank/DDBJ databases">
        <title>Whole genome shotgun sequence of Planotetraspora mira NBRC 15435.</title>
        <authorList>
            <person name="Komaki H."/>
            <person name="Tamura T."/>
        </authorList>
    </citation>
    <scope>NUCLEOTIDE SEQUENCE [LARGE SCALE GENOMIC DNA]</scope>
    <source>
        <strain evidence="2 3">NBRC 15435</strain>
    </source>
</reference>
<evidence type="ECO:0000256" key="1">
    <source>
        <dbReference type="SAM" id="MobiDB-lite"/>
    </source>
</evidence>
<dbReference type="RefSeq" id="WP_239114006.1">
    <property type="nucleotide sequence ID" value="NZ_BOOO01000019.1"/>
</dbReference>
<dbReference type="AlphaFoldDB" id="A0A8J3X774"/>
<gene>
    <name evidence="2" type="ORF">Pmi06nite_37470</name>
</gene>
<name>A0A8J3X774_9ACTN</name>
<comment type="caution">
    <text evidence="2">The sequence shown here is derived from an EMBL/GenBank/DDBJ whole genome shotgun (WGS) entry which is preliminary data.</text>
</comment>
<proteinExistence type="predicted"/>
<sequence length="122" mass="13517">MGTAPEVSFPELVKETKDTFKVGPQIYESSRRRDPRIFGRGWAFVAHASTRSRRKDGHGNDLHSVEPAIEIIQAGRHPLELLCTHRFPLEAAHDALRAAGDRTDPGPPMSASCPTEKHRDAP</sequence>
<dbReference type="EMBL" id="BOOO01000019">
    <property type="protein sequence ID" value="GII30305.1"/>
    <property type="molecule type" value="Genomic_DNA"/>
</dbReference>
<feature type="region of interest" description="Disordered" evidence="1">
    <location>
        <begin position="97"/>
        <end position="122"/>
    </location>
</feature>
<keyword evidence="3" id="KW-1185">Reference proteome</keyword>